<dbReference type="Gene3D" id="3.40.390.10">
    <property type="entry name" value="Collagenase (Catalytic Domain)"/>
    <property type="match status" value="1"/>
</dbReference>
<dbReference type="Pfam" id="PF18962">
    <property type="entry name" value="Por_Secre_tail"/>
    <property type="match status" value="1"/>
</dbReference>
<sequence>MKTKTLIVSCLLIAAQGFGQNYWSKLKDNKVSRENLNPRWTTPNNFSLYQLDLDHIKADLKNAPQRFSNDESLVIKFPDSDGNIRDYIVQEASIMEPELQAKFPEIRTYTGWQKRHPENTIRFSVTPSTGISVMYFDNWEISYLDSYAKDNSAFILYKRKDLPKNDRLFECHVEDKLDNLKNNGSANKAPLVSDGQFRRYRLAVAATGEYTAFHGGSIPLAMAAIVTTMNRVNGVYEKTISTTMTLVANNSSIVYTNAATDPFTNGAPGTMIDENQSNTNTVIGSANYDIGHVFGTNSGGLAGLGVVCVANNKARGVTGSGAPINDPFDIDYVAHEMGHQFGANHTFRAATSNCSGNFNNSTAYEPGSGSTIMAYAGICGTANNVQNNSDAYFHAASVIEMYNVLQRATDCSSKISNNNGVPTADAGADYTIPKGTAFVLTGTGTDPNGDPLTYLWEQYNNTNNTQPPVSTATAGPVYRSLTPTASPSRYFPVLSSVVANNLVPKWEVTPSVARTLNFSLLVNDNRATGNQAARDAMVVTVTNDGPFTVTSQSTGGTSVNGNSTIPVTWNVAGTNTGAINTQNVTILLSKDGGATFNTVLAASVPNNGSANVTLPNENISAARIMVKALGNIYYALNSANFSVSQVVLATAEADVKSFSIYPNPSHDVVNISLKNTSQKANYTLFDASGRLLKNGNFKGETQVRVNDLMNGNYLISIVLDNGTKMTEKLIISK</sequence>
<gene>
    <name evidence="3" type="ORF">SAMN05443633_103224</name>
</gene>
<dbReference type="RefSeq" id="WP_072955006.1">
    <property type="nucleotide sequence ID" value="NZ_FQUT01000003.1"/>
</dbReference>
<reference evidence="4" key="1">
    <citation type="submission" date="2016-11" db="EMBL/GenBank/DDBJ databases">
        <authorList>
            <person name="Varghese N."/>
            <person name="Submissions S."/>
        </authorList>
    </citation>
    <scope>NUCLEOTIDE SEQUENCE [LARGE SCALE GENOMIC DNA]</scope>
    <source>
        <strain evidence="4">DSM 27619</strain>
    </source>
</reference>
<feature type="domain" description="Secretion system C-terminal sorting" evidence="2">
    <location>
        <begin position="660"/>
        <end position="731"/>
    </location>
</feature>
<dbReference type="Pfam" id="PF13583">
    <property type="entry name" value="Reprolysin_4"/>
    <property type="match status" value="1"/>
</dbReference>
<dbReference type="AlphaFoldDB" id="A0A1M4ZPU6"/>
<evidence type="ECO:0000313" key="3">
    <source>
        <dbReference type="EMBL" id="SHF19832.1"/>
    </source>
</evidence>
<dbReference type="EMBL" id="FQUT01000003">
    <property type="protein sequence ID" value="SHF19832.1"/>
    <property type="molecule type" value="Genomic_DNA"/>
</dbReference>
<keyword evidence="1" id="KW-0732">Signal</keyword>
<dbReference type="NCBIfam" id="TIGR04183">
    <property type="entry name" value="Por_Secre_tail"/>
    <property type="match status" value="1"/>
</dbReference>
<dbReference type="Proteomes" id="UP000184518">
    <property type="component" value="Unassembled WGS sequence"/>
</dbReference>
<name>A0A1M4ZPU6_9FLAO</name>
<dbReference type="Gene3D" id="2.60.40.10">
    <property type="entry name" value="Immunoglobulins"/>
    <property type="match status" value="1"/>
</dbReference>
<dbReference type="InterPro" id="IPR024079">
    <property type="entry name" value="MetalloPept_cat_dom_sf"/>
</dbReference>
<dbReference type="GO" id="GO:0008237">
    <property type="term" value="F:metallopeptidase activity"/>
    <property type="evidence" value="ECO:0007669"/>
    <property type="project" value="InterPro"/>
</dbReference>
<dbReference type="InterPro" id="IPR026444">
    <property type="entry name" value="Secre_tail"/>
</dbReference>
<evidence type="ECO:0000259" key="2">
    <source>
        <dbReference type="Pfam" id="PF18962"/>
    </source>
</evidence>
<proteinExistence type="predicted"/>
<dbReference type="STRING" id="1416778.SAMN05443633_103224"/>
<dbReference type="OrthoDB" id="9792152at2"/>
<accession>A0A1M4ZPU6</accession>
<evidence type="ECO:0000256" key="1">
    <source>
        <dbReference type="ARBA" id="ARBA00022729"/>
    </source>
</evidence>
<keyword evidence="4" id="KW-1185">Reference proteome</keyword>
<dbReference type="SUPFAM" id="SSF55486">
    <property type="entry name" value="Metalloproteases ('zincins'), catalytic domain"/>
    <property type="match status" value="1"/>
</dbReference>
<dbReference type="InterPro" id="IPR013783">
    <property type="entry name" value="Ig-like_fold"/>
</dbReference>
<evidence type="ECO:0000313" key="4">
    <source>
        <dbReference type="Proteomes" id="UP000184518"/>
    </source>
</evidence>
<organism evidence="3 4">
    <name type="scientific">Chryseobacterium arachidis</name>
    <dbReference type="NCBI Taxonomy" id="1416778"/>
    <lineage>
        <taxon>Bacteria</taxon>
        <taxon>Pseudomonadati</taxon>
        <taxon>Bacteroidota</taxon>
        <taxon>Flavobacteriia</taxon>
        <taxon>Flavobacteriales</taxon>
        <taxon>Weeksellaceae</taxon>
        <taxon>Chryseobacterium group</taxon>
        <taxon>Chryseobacterium</taxon>
    </lineage>
</organism>
<protein>
    <submittedName>
        <fullName evidence="3">Por secretion system C-terminal sorting domain-containing protein</fullName>
    </submittedName>
</protein>